<dbReference type="OrthoDB" id="6378925at2759"/>
<feature type="compositionally biased region" description="Pro residues" evidence="3">
    <location>
        <begin position="220"/>
        <end position="229"/>
    </location>
</feature>
<reference evidence="4" key="1">
    <citation type="submission" date="2014-05" db="EMBL/GenBank/DDBJ databases">
        <authorList>
            <person name="Chronopoulou M."/>
        </authorList>
    </citation>
    <scope>NUCLEOTIDE SEQUENCE</scope>
    <source>
        <tissue evidence="4">Whole organism</tissue>
    </source>
</reference>
<accession>A0A0K2U6C2</accession>
<dbReference type="InterPro" id="IPR001806">
    <property type="entry name" value="Small_GTPase"/>
</dbReference>
<evidence type="ECO:0000256" key="1">
    <source>
        <dbReference type="ARBA" id="ARBA00022741"/>
    </source>
</evidence>
<dbReference type="InterPro" id="IPR027417">
    <property type="entry name" value="P-loop_NTPase"/>
</dbReference>
<name>A0A0K2U6C2_LEPSM</name>
<dbReference type="GO" id="GO:0007264">
    <property type="term" value="P:small GTPase-mediated signal transduction"/>
    <property type="evidence" value="ECO:0007669"/>
    <property type="project" value="InterPro"/>
</dbReference>
<dbReference type="AlphaFoldDB" id="A0A0K2U6C2"/>
<feature type="region of interest" description="Disordered" evidence="3">
    <location>
        <begin position="82"/>
        <end position="149"/>
    </location>
</feature>
<proteinExistence type="predicted"/>
<feature type="compositionally biased region" description="Polar residues" evidence="3">
    <location>
        <begin position="287"/>
        <end position="304"/>
    </location>
</feature>
<dbReference type="Pfam" id="PF00071">
    <property type="entry name" value="Ras"/>
    <property type="match status" value="1"/>
</dbReference>
<dbReference type="SMART" id="SM00174">
    <property type="entry name" value="RHO"/>
    <property type="match status" value="1"/>
</dbReference>
<sequence length="356" mass="39011">MKELRRHRPEVPIILCGCQADLRHDPPTIASLSKMGRSPVAPEQALAVCCEIDAVSYVETSSKEGDSFYEVFEVCAHAAPPLSTTENTHRNNSSLKNKRNGPNNVSFSGSECEIRDQQGQKVFSSPTKRAPLSYHPVHHPHHHHPPILGCLRASQSQPTVQNDNEEELRDRRILFPPPGPSASSSLVSPCCSEPPFMIPAPKPSNGLSRRTSFRSQRIIVPPPPPPKSSPPLLNTSSNHEYEVDSFDPKSLPSSKIIPVKKTYESIKSHTSTGSTVSKTSSCSTSSLINHPSSNTQRPTPPSTLTNSDIVVNSGNHEVLNKFNFISPKTGVFRPINAQTLPPNIKPLKKKQHCSLM</sequence>
<evidence type="ECO:0000256" key="3">
    <source>
        <dbReference type="SAM" id="MobiDB-lite"/>
    </source>
</evidence>
<feature type="region of interest" description="Disordered" evidence="3">
    <location>
        <begin position="217"/>
        <end position="250"/>
    </location>
</feature>
<dbReference type="EMBL" id="HACA01016234">
    <property type="protein sequence ID" value="CDW33595.1"/>
    <property type="molecule type" value="Transcribed_RNA"/>
</dbReference>
<dbReference type="GO" id="GO:0003924">
    <property type="term" value="F:GTPase activity"/>
    <property type="evidence" value="ECO:0007669"/>
    <property type="project" value="InterPro"/>
</dbReference>
<dbReference type="PANTHER" id="PTHR24072">
    <property type="entry name" value="RHO FAMILY GTPASE"/>
    <property type="match status" value="1"/>
</dbReference>
<dbReference type="GO" id="GO:0001667">
    <property type="term" value="P:ameboidal-type cell migration"/>
    <property type="evidence" value="ECO:0007669"/>
    <property type="project" value="UniProtKB-ARBA"/>
</dbReference>
<keyword evidence="2" id="KW-0342">GTP-binding</keyword>
<keyword evidence="1" id="KW-0547">Nucleotide-binding</keyword>
<protein>
    <submittedName>
        <fullName evidence="4">Uncharacterized protein</fullName>
    </submittedName>
</protein>
<dbReference type="Gene3D" id="3.40.50.300">
    <property type="entry name" value="P-loop containing nucleotide triphosphate hydrolases"/>
    <property type="match status" value="1"/>
</dbReference>
<dbReference type="InterPro" id="IPR003578">
    <property type="entry name" value="Small_GTPase_Rho"/>
</dbReference>
<feature type="compositionally biased region" description="Polar residues" evidence="3">
    <location>
        <begin position="82"/>
        <end position="109"/>
    </location>
</feature>
<dbReference type="GO" id="GO:0035006">
    <property type="term" value="P:melanization defense response"/>
    <property type="evidence" value="ECO:0007669"/>
    <property type="project" value="UniProtKB-ARBA"/>
</dbReference>
<evidence type="ECO:0000313" key="4">
    <source>
        <dbReference type="EMBL" id="CDW33595.1"/>
    </source>
</evidence>
<dbReference type="GO" id="GO:0003006">
    <property type="term" value="P:developmental process involved in reproduction"/>
    <property type="evidence" value="ECO:0007669"/>
    <property type="project" value="UniProtKB-ARBA"/>
</dbReference>
<organism evidence="4">
    <name type="scientific">Lepeophtheirus salmonis</name>
    <name type="common">Salmon louse</name>
    <name type="synonym">Caligus salmonis</name>
    <dbReference type="NCBI Taxonomy" id="72036"/>
    <lineage>
        <taxon>Eukaryota</taxon>
        <taxon>Metazoa</taxon>
        <taxon>Ecdysozoa</taxon>
        <taxon>Arthropoda</taxon>
        <taxon>Crustacea</taxon>
        <taxon>Multicrustacea</taxon>
        <taxon>Hexanauplia</taxon>
        <taxon>Copepoda</taxon>
        <taxon>Siphonostomatoida</taxon>
        <taxon>Caligidae</taxon>
        <taxon>Lepeophtheirus</taxon>
    </lineage>
</organism>
<feature type="region of interest" description="Disordered" evidence="3">
    <location>
        <begin position="266"/>
        <end position="304"/>
    </location>
</feature>
<dbReference type="SUPFAM" id="SSF52540">
    <property type="entry name" value="P-loop containing nucleoside triphosphate hydrolases"/>
    <property type="match status" value="1"/>
</dbReference>
<feature type="compositionally biased region" description="Low complexity" evidence="3">
    <location>
        <begin position="268"/>
        <end position="286"/>
    </location>
</feature>
<evidence type="ECO:0000256" key="2">
    <source>
        <dbReference type="ARBA" id="ARBA00023134"/>
    </source>
</evidence>
<dbReference type="GO" id="GO:0035099">
    <property type="term" value="P:hemocyte migration"/>
    <property type="evidence" value="ECO:0007669"/>
    <property type="project" value="UniProtKB-ARBA"/>
</dbReference>
<feature type="compositionally biased region" description="Basic residues" evidence="3">
    <location>
        <begin position="136"/>
        <end position="145"/>
    </location>
</feature>
<dbReference type="GO" id="GO:0022412">
    <property type="term" value="P:cellular process involved in reproduction in multicellular organism"/>
    <property type="evidence" value="ECO:0007669"/>
    <property type="project" value="UniProtKB-ARBA"/>
</dbReference>
<dbReference type="GO" id="GO:0005525">
    <property type="term" value="F:GTP binding"/>
    <property type="evidence" value="ECO:0007669"/>
    <property type="project" value="UniProtKB-KW"/>
</dbReference>